<keyword evidence="2" id="KW-1185">Reference proteome</keyword>
<sequence length="147" mass="16976">MIIRSLLITILLFKLFVDSNEGISQADGKPLAVHLSLARQTEIQNNEKEIKILKNSKINFNSLIKKIKVILEKMEEFVKSNEKPENLPLKFEMEMEKFLVDQAKIKLVKTLIEKMKEFRKNGVVNIPEEIGELTCDTNQLVCCFILI</sequence>
<reference evidence="1" key="1">
    <citation type="submission" date="2023-11" db="EMBL/GenBank/DDBJ databases">
        <authorList>
            <person name="Poullet M."/>
        </authorList>
    </citation>
    <scope>NUCLEOTIDE SEQUENCE</scope>
    <source>
        <strain evidence="1">E1834</strain>
    </source>
</reference>
<proteinExistence type="predicted"/>
<gene>
    <name evidence="1" type="ORF">MENTE1834_LOCUS28108</name>
</gene>
<protein>
    <submittedName>
        <fullName evidence="1">Uncharacterized protein</fullName>
    </submittedName>
</protein>
<organism evidence="1 2">
    <name type="scientific">Meloidogyne enterolobii</name>
    <name type="common">Root-knot nematode worm</name>
    <name type="synonym">Meloidogyne mayaguensis</name>
    <dbReference type="NCBI Taxonomy" id="390850"/>
    <lineage>
        <taxon>Eukaryota</taxon>
        <taxon>Metazoa</taxon>
        <taxon>Ecdysozoa</taxon>
        <taxon>Nematoda</taxon>
        <taxon>Chromadorea</taxon>
        <taxon>Rhabditida</taxon>
        <taxon>Tylenchina</taxon>
        <taxon>Tylenchomorpha</taxon>
        <taxon>Tylenchoidea</taxon>
        <taxon>Meloidogynidae</taxon>
        <taxon>Meloidogyninae</taxon>
        <taxon>Meloidogyne</taxon>
    </lineage>
</organism>
<accession>A0ACB0ZRJ0</accession>
<comment type="caution">
    <text evidence="1">The sequence shown here is derived from an EMBL/GenBank/DDBJ whole genome shotgun (WGS) entry which is preliminary data.</text>
</comment>
<evidence type="ECO:0000313" key="1">
    <source>
        <dbReference type="EMBL" id="CAK5080903.1"/>
    </source>
</evidence>
<dbReference type="Proteomes" id="UP001497535">
    <property type="component" value="Unassembled WGS sequence"/>
</dbReference>
<evidence type="ECO:0000313" key="2">
    <source>
        <dbReference type="Proteomes" id="UP001497535"/>
    </source>
</evidence>
<name>A0ACB0ZRJ0_MELEN</name>
<dbReference type="EMBL" id="CAVMJV010000042">
    <property type="protein sequence ID" value="CAK5080903.1"/>
    <property type="molecule type" value="Genomic_DNA"/>
</dbReference>